<evidence type="ECO:0000256" key="1">
    <source>
        <dbReference type="SAM" id="MobiDB-lite"/>
    </source>
</evidence>
<dbReference type="GeneID" id="98155729"/>
<gene>
    <name evidence="3" type="ORF">BJX68DRAFT_239611</name>
</gene>
<sequence length="135" mass="15585">MPQWKKTKHKRGTKRKSRTRGIQPTPSPNIMARLLGRRGQRPRPRRAGPPLTRALIRQRSRALIVFITIVVAIIWQIVIIFHHLAHIWRFVRATLGETIYGSASVSGDWSSWKIIRSAVCTWVSSLFFDFTLVCN</sequence>
<keyword evidence="2" id="KW-0472">Membrane</keyword>
<organism evidence="3 4">
    <name type="scientific">Aspergillus pseudodeflectus</name>
    <dbReference type="NCBI Taxonomy" id="176178"/>
    <lineage>
        <taxon>Eukaryota</taxon>
        <taxon>Fungi</taxon>
        <taxon>Dikarya</taxon>
        <taxon>Ascomycota</taxon>
        <taxon>Pezizomycotina</taxon>
        <taxon>Eurotiomycetes</taxon>
        <taxon>Eurotiomycetidae</taxon>
        <taxon>Eurotiales</taxon>
        <taxon>Aspergillaceae</taxon>
        <taxon>Aspergillus</taxon>
        <taxon>Aspergillus subgen. Nidulantes</taxon>
    </lineage>
</organism>
<dbReference type="RefSeq" id="XP_070897884.1">
    <property type="nucleotide sequence ID" value="XM_071040565.1"/>
</dbReference>
<protein>
    <submittedName>
        <fullName evidence="3">Uncharacterized protein</fullName>
    </submittedName>
</protein>
<evidence type="ECO:0000313" key="4">
    <source>
        <dbReference type="Proteomes" id="UP001610444"/>
    </source>
</evidence>
<dbReference type="Proteomes" id="UP001610444">
    <property type="component" value="Unassembled WGS sequence"/>
</dbReference>
<keyword evidence="4" id="KW-1185">Reference proteome</keyword>
<reference evidence="3 4" key="1">
    <citation type="submission" date="2024-07" db="EMBL/GenBank/DDBJ databases">
        <title>Section-level genome sequencing and comparative genomics of Aspergillus sections Usti and Cavernicolus.</title>
        <authorList>
            <consortium name="Lawrence Berkeley National Laboratory"/>
            <person name="Nybo J.L."/>
            <person name="Vesth T.C."/>
            <person name="Theobald S."/>
            <person name="Frisvad J.C."/>
            <person name="Larsen T.O."/>
            <person name="Kjaerboelling I."/>
            <person name="Rothschild-Mancinelli K."/>
            <person name="Lyhne E.K."/>
            <person name="Kogle M.E."/>
            <person name="Barry K."/>
            <person name="Clum A."/>
            <person name="Na H."/>
            <person name="Ledsgaard L."/>
            <person name="Lin J."/>
            <person name="Lipzen A."/>
            <person name="Kuo A."/>
            <person name="Riley R."/>
            <person name="Mondo S."/>
            <person name="LaButti K."/>
            <person name="Haridas S."/>
            <person name="Pangalinan J."/>
            <person name="Salamov A.A."/>
            <person name="Simmons B.A."/>
            <person name="Magnuson J.K."/>
            <person name="Chen J."/>
            <person name="Drula E."/>
            <person name="Henrissat B."/>
            <person name="Wiebenga A."/>
            <person name="Lubbers R.J."/>
            <person name="Gomes A.C."/>
            <person name="Macurrencykelacurrency M.R."/>
            <person name="Stajich J."/>
            <person name="Grigoriev I.V."/>
            <person name="Mortensen U.H."/>
            <person name="De vries R.P."/>
            <person name="Baker S.E."/>
            <person name="Andersen M.R."/>
        </authorList>
    </citation>
    <scope>NUCLEOTIDE SEQUENCE [LARGE SCALE GENOMIC DNA]</scope>
    <source>
        <strain evidence="3 4">CBS 756.74</strain>
    </source>
</reference>
<accession>A0ABR4K5W6</accession>
<comment type="caution">
    <text evidence="3">The sequence shown here is derived from an EMBL/GenBank/DDBJ whole genome shotgun (WGS) entry which is preliminary data.</text>
</comment>
<feature type="transmembrane region" description="Helical" evidence="2">
    <location>
        <begin position="63"/>
        <end position="85"/>
    </location>
</feature>
<dbReference type="EMBL" id="JBFXLR010000028">
    <property type="protein sequence ID" value="KAL2847703.1"/>
    <property type="molecule type" value="Genomic_DNA"/>
</dbReference>
<keyword evidence="2" id="KW-1133">Transmembrane helix</keyword>
<evidence type="ECO:0000313" key="3">
    <source>
        <dbReference type="EMBL" id="KAL2847703.1"/>
    </source>
</evidence>
<feature type="compositionally biased region" description="Basic residues" evidence="1">
    <location>
        <begin position="1"/>
        <end position="19"/>
    </location>
</feature>
<feature type="compositionally biased region" description="Basic residues" evidence="1">
    <location>
        <begin position="35"/>
        <end position="46"/>
    </location>
</feature>
<feature type="region of interest" description="Disordered" evidence="1">
    <location>
        <begin position="1"/>
        <end position="49"/>
    </location>
</feature>
<keyword evidence="2" id="KW-0812">Transmembrane</keyword>
<proteinExistence type="predicted"/>
<evidence type="ECO:0000256" key="2">
    <source>
        <dbReference type="SAM" id="Phobius"/>
    </source>
</evidence>
<name>A0ABR4K5W6_9EURO</name>